<dbReference type="EMBL" id="AGEG01000014">
    <property type="protein sequence ID" value="EHR36552.1"/>
    <property type="molecule type" value="Genomic_DNA"/>
</dbReference>
<dbReference type="Pfam" id="PF00358">
    <property type="entry name" value="PTS_EIIA_1"/>
    <property type="match status" value="1"/>
</dbReference>
<comment type="subcellular location">
    <subcellularLocation>
        <location evidence="2">Cell membrane</location>
        <topology evidence="2">Multi-pass membrane protein</topology>
    </subcellularLocation>
    <subcellularLocation>
        <location evidence="1">Cytoplasm</location>
    </subcellularLocation>
</comment>
<feature type="domain" description="PTS EIIA type-1" evidence="8">
    <location>
        <begin position="40"/>
        <end position="143"/>
    </location>
</feature>
<keyword evidence="3" id="KW-0813">Transport</keyword>
<evidence type="ECO:0000313" key="10">
    <source>
        <dbReference type="Proteomes" id="UP000006190"/>
    </source>
</evidence>
<evidence type="ECO:0000256" key="2">
    <source>
        <dbReference type="ARBA" id="ARBA00004651"/>
    </source>
</evidence>
<name>H3NK35_9LACT</name>
<gene>
    <name evidence="9" type="ORF">HMPREF9708_01224</name>
</gene>
<proteinExistence type="predicted"/>
<protein>
    <submittedName>
        <fullName evidence="9">PTS system, glucose subfamily, IIA component</fullName>
    </submittedName>
</protein>
<keyword evidence="6" id="KW-0598">Phosphotransferase system</keyword>
<dbReference type="Gene3D" id="2.70.70.10">
    <property type="entry name" value="Glucose Permease (Domain IIA)"/>
    <property type="match status" value="1"/>
</dbReference>
<keyword evidence="5" id="KW-0808">Transferase</keyword>
<dbReference type="GO" id="GO:0009401">
    <property type="term" value="P:phosphoenolpyruvate-dependent sugar phosphotransferase system"/>
    <property type="evidence" value="ECO:0007669"/>
    <property type="project" value="UniProtKB-KW"/>
</dbReference>
<dbReference type="PATRIC" id="fig|883113.3.peg.1220"/>
<dbReference type="GO" id="GO:0005886">
    <property type="term" value="C:plasma membrane"/>
    <property type="evidence" value="ECO:0007669"/>
    <property type="project" value="UniProtKB-SubCell"/>
</dbReference>
<dbReference type="GO" id="GO:0016301">
    <property type="term" value="F:kinase activity"/>
    <property type="evidence" value="ECO:0007669"/>
    <property type="project" value="UniProtKB-KW"/>
</dbReference>
<keyword evidence="4" id="KW-0762">Sugar transport</keyword>
<dbReference type="OrthoDB" id="9769191at2"/>
<evidence type="ECO:0000256" key="6">
    <source>
        <dbReference type="ARBA" id="ARBA00022683"/>
    </source>
</evidence>
<evidence type="ECO:0000256" key="3">
    <source>
        <dbReference type="ARBA" id="ARBA00022448"/>
    </source>
</evidence>
<reference evidence="9 10" key="1">
    <citation type="submission" date="2012-01" db="EMBL/GenBank/DDBJ databases">
        <title>The Genome Sequence of Facklamia languida CCUG 37842.</title>
        <authorList>
            <consortium name="The Broad Institute Genome Sequencing Platform"/>
            <person name="Earl A."/>
            <person name="Ward D."/>
            <person name="Feldgarden M."/>
            <person name="Gevers D."/>
            <person name="Huys G."/>
            <person name="Young S.K."/>
            <person name="Zeng Q."/>
            <person name="Gargeya S."/>
            <person name="Fitzgerald M."/>
            <person name="Haas B."/>
            <person name="Abouelleil A."/>
            <person name="Alvarado L."/>
            <person name="Arachchi H.M."/>
            <person name="Berlin A."/>
            <person name="Chapman S.B."/>
            <person name="Gearin G."/>
            <person name="Goldberg J."/>
            <person name="Griggs A."/>
            <person name="Gujja S."/>
            <person name="Hansen M."/>
            <person name="Heiman D."/>
            <person name="Howarth C."/>
            <person name="Larimer J."/>
            <person name="Lui A."/>
            <person name="MacDonald P.J.P."/>
            <person name="McCowen C."/>
            <person name="Montmayeur A."/>
            <person name="Murphy C."/>
            <person name="Neiman D."/>
            <person name="Pearson M."/>
            <person name="Priest M."/>
            <person name="Roberts A."/>
            <person name="Saif S."/>
            <person name="Shea T."/>
            <person name="Sisk P."/>
            <person name="Stolte C."/>
            <person name="Sykes S."/>
            <person name="Wortman J."/>
            <person name="Nusbaum C."/>
            <person name="Birren B."/>
        </authorList>
    </citation>
    <scope>NUCLEOTIDE SEQUENCE [LARGE SCALE GENOMIC DNA]</scope>
    <source>
        <strain evidence="9 10">CCUG 37842</strain>
    </source>
</reference>
<dbReference type="STRING" id="883113.HMPREF9708_01224"/>
<dbReference type="eggNOG" id="COG2190">
    <property type="taxonomic scope" value="Bacteria"/>
</dbReference>
<organism evidence="9 10">
    <name type="scientific">Facklamia languida CCUG 37842</name>
    <dbReference type="NCBI Taxonomy" id="883113"/>
    <lineage>
        <taxon>Bacteria</taxon>
        <taxon>Bacillati</taxon>
        <taxon>Bacillota</taxon>
        <taxon>Bacilli</taxon>
        <taxon>Lactobacillales</taxon>
        <taxon>Aerococcaceae</taxon>
        <taxon>Facklamia</taxon>
    </lineage>
</organism>
<dbReference type="HOGENOM" id="CLU_012312_5_4_9"/>
<evidence type="ECO:0000259" key="8">
    <source>
        <dbReference type="PROSITE" id="PS51093"/>
    </source>
</evidence>
<dbReference type="SUPFAM" id="SSF51261">
    <property type="entry name" value="Duplicated hybrid motif"/>
    <property type="match status" value="1"/>
</dbReference>
<dbReference type="NCBIfam" id="TIGR00830">
    <property type="entry name" value="PTBA"/>
    <property type="match status" value="1"/>
</dbReference>
<comment type="caution">
    <text evidence="9">The sequence shown here is derived from an EMBL/GenBank/DDBJ whole genome shotgun (WGS) entry which is preliminary data.</text>
</comment>
<evidence type="ECO:0000313" key="9">
    <source>
        <dbReference type="EMBL" id="EHR36552.1"/>
    </source>
</evidence>
<keyword evidence="10" id="KW-1185">Reference proteome</keyword>
<dbReference type="FunFam" id="2.70.70.10:FF:000001">
    <property type="entry name" value="PTS system glucose-specific IIA component"/>
    <property type="match status" value="1"/>
</dbReference>
<dbReference type="InterPro" id="IPR050890">
    <property type="entry name" value="PTS_EIIA_component"/>
</dbReference>
<dbReference type="PANTHER" id="PTHR45008:SF1">
    <property type="entry name" value="PTS SYSTEM GLUCOSE-SPECIFIC EIIA COMPONENT"/>
    <property type="match status" value="1"/>
</dbReference>
<dbReference type="RefSeq" id="WP_006309423.1">
    <property type="nucleotide sequence ID" value="NZ_JH601133.1"/>
</dbReference>
<sequence>MFNLFKKKERKQEESQEQSQEVTLYAMCDGELLNIEEVDDRVFAQKMMGDGFAIKPSSNQVYSPVKGQVDSVFPTKHAIGLKADKLELLLHMGIDTVHLDGGPFEGAVKAHDDVDPQTLLSTVDFQALEEANKDNVMILVFTNGDEVLDHFELTASGRVSQGQEIGKVTFH</sequence>
<accession>H3NK35</accession>
<dbReference type="PROSITE" id="PS51093">
    <property type="entry name" value="PTS_EIIA_TYPE_1"/>
    <property type="match status" value="1"/>
</dbReference>
<keyword evidence="7" id="KW-0418">Kinase</keyword>
<evidence type="ECO:0000256" key="1">
    <source>
        <dbReference type="ARBA" id="ARBA00004496"/>
    </source>
</evidence>
<dbReference type="Proteomes" id="UP000006190">
    <property type="component" value="Unassembled WGS sequence"/>
</dbReference>
<evidence type="ECO:0000256" key="4">
    <source>
        <dbReference type="ARBA" id="ARBA00022597"/>
    </source>
</evidence>
<evidence type="ECO:0000256" key="5">
    <source>
        <dbReference type="ARBA" id="ARBA00022679"/>
    </source>
</evidence>
<dbReference type="PANTHER" id="PTHR45008">
    <property type="entry name" value="PTS SYSTEM GLUCOSE-SPECIFIC EIIA COMPONENT"/>
    <property type="match status" value="1"/>
</dbReference>
<evidence type="ECO:0000256" key="7">
    <source>
        <dbReference type="ARBA" id="ARBA00022777"/>
    </source>
</evidence>
<dbReference type="InterPro" id="IPR011055">
    <property type="entry name" value="Dup_hybrid_motif"/>
</dbReference>
<dbReference type="GO" id="GO:0005737">
    <property type="term" value="C:cytoplasm"/>
    <property type="evidence" value="ECO:0007669"/>
    <property type="project" value="UniProtKB-SubCell"/>
</dbReference>
<dbReference type="InterPro" id="IPR001127">
    <property type="entry name" value="PTS_EIIA_1_perm"/>
</dbReference>
<dbReference type="AlphaFoldDB" id="H3NK35"/>